<organism evidence="2 3">
    <name type="scientific">Candidatus Chloroploca mongolica</name>
    <dbReference type="NCBI Taxonomy" id="2528176"/>
    <lineage>
        <taxon>Bacteria</taxon>
        <taxon>Bacillati</taxon>
        <taxon>Chloroflexota</taxon>
        <taxon>Chloroflexia</taxon>
        <taxon>Chloroflexales</taxon>
        <taxon>Chloroflexineae</taxon>
        <taxon>Oscillochloridaceae</taxon>
        <taxon>Candidatus Chloroploca</taxon>
    </lineage>
</organism>
<evidence type="ECO:0000313" key="2">
    <source>
        <dbReference type="EMBL" id="MBP1464742.1"/>
    </source>
</evidence>
<feature type="domain" description="Glycosyltransferase subfamily 4-like N-terminal" evidence="1">
    <location>
        <begin position="71"/>
        <end position="184"/>
    </location>
</feature>
<dbReference type="Proteomes" id="UP001193081">
    <property type="component" value="Unassembled WGS sequence"/>
</dbReference>
<evidence type="ECO:0000259" key="1">
    <source>
        <dbReference type="Pfam" id="PF13579"/>
    </source>
</evidence>
<keyword evidence="3" id="KW-1185">Reference proteome</keyword>
<gene>
    <name evidence="2" type="ORF">EYB53_003360</name>
</gene>
<reference evidence="2 3" key="1">
    <citation type="submission" date="2021-03" db="EMBL/GenBank/DDBJ databases">
        <authorList>
            <person name="Grouzdev D.S."/>
        </authorList>
    </citation>
    <scope>NUCLEOTIDE SEQUENCE [LARGE SCALE GENOMIC DNA]</scope>
    <source>
        <strain evidence="2 3">M50-1</strain>
    </source>
</reference>
<dbReference type="RefSeq" id="WP_167857237.1">
    <property type="nucleotide sequence ID" value="NZ_SIJK02000004.1"/>
</dbReference>
<dbReference type="Pfam" id="PF13692">
    <property type="entry name" value="Glyco_trans_1_4"/>
    <property type="match status" value="1"/>
</dbReference>
<comment type="caution">
    <text evidence="2">The sequence shown here is derived from an EMBL/GenBank/DDBJ whole genome shotgun (WGS) entry which is preliminary data.</text>
</comment>
<dbReference type="InterPro" id="IPR028098">
    <property type="entry name" value="Glyco_trans_4-like_N"/>
</dbReference>
<accession>A0ABS4D5M8</accession>
<dbReference type="EMBL" id="SIJK02000004">
    <property type="protein sequence ID" value="MBP1464742.1"/>
    <property type="molecule type" value="Genomic_DNA"/>
</dbReference>
<protein>
    <recommendedName>
        <fullName evidence="1">Glycosyltransferase subfamily 4-like N-terminal domain-containing protein</fullName>
    </recommendedName>
</protein>
<name>A0ABS4D5M8_9CHLR</name>
<proteinExistence type="predicted"/>
<dbReference type="Gene3D" id="3.40.50.2000">
    <property type="entry name" value="Glycogen Phosphorylase B"/>
    <property type="match status" value="2"/>
</dbReference>
<dbReference type="Pfam" id="PF13579">
    <property type="entry name" value="Glyco_trans_4_4"/>
    <property type="match status" value="1"/>
</dbReference>
<evidence type="ECO:0000313" key="3">
    <source>
        <dbReference type="Proteomes" id="UP001193081"/>
    </source>
</evidence>
<sequence>MDLPHGQAIYRTYDLFTTMQRFGLFTALRKLRMAQHTASARSVQAALTTQRAPSSLKSIMQKVVQFEINVRSWMLSAYQQACSLIESGTVDAIFTTSPPHRTQLLGYWLKQRYPELPWVMDLRDLWSENRFTKATSGYHAAVQQERRCMQKADRVLVVTEGIRQLTLRQQPDLEEAKIVTLTNGYDLSKLQLGPDRKSHARFTVTHVGTWYASSKQDPLITALQAIHNDTDLVNAMQFRFIGHILPEIQYQLAAMQDHEFLVLRPPVTHHEALREILQADVALLKYPSDVPGIELSHGNKLFEYLGCGKTMLALVPPEGEAAQLIRQESAGIVVNPDDVDAIHEAIMLLFKQFQQEPHQAGAVGAYPHYDRKYLTGMLAEILDSLYEAKERKIHDEG</sequence>
<dbReference type="SUPFAM" id="SSF53756">
    <property type="entry name" value="UDP-Glycosyltransferase/glycogen phosphorylase"/>
    <property type="match status" value="1"/>
</dbReference>